<evidence type="ECO:0000313" key="2">
    <source>
        <dbReference type="EMBL" id="CAH2054383.1"/>
    </source>
</evidence>
<keyword evidence="3" id="KW-1185">Reference proteome</keyword>
<accession>A0ABN8IFS6</accession>
<feature type="signal peptide" evidence="1">
    <location>
        <begin position="1"/>
        <end position="26"/>
    </location>
</feature>
<organism evidence="2 3">
    <name type="scientific">Iphiclides podalirius</name>
    <name type="common">scarce swallowtail</name>
    <dbReference type="NCBI Taxonomy" id="110791"/>
    <lineage>
        <taxon>Eukaryota</taxon>
        <taxon>Metazoa</taxon>
        <taxon>Ecdysozoa</taxon>
        <taxon>Arthropoda</taxon>
        <taxon>Hexapoda</taxon>
        <taxon>Insecta</taxon>
        <taxon>Pterygota</taxon>
        <taxon>Neoptera</taxon>
        <taxon>Endopterygota</taxon>
        <taxon>Lepidoptera</taxon>
        <taxon>Glossata</taxon>
        <taxon>Ditrysia</taxon>
        <taxon>Papilionoidea</taxon>
        <taxon>Papilionidae</taxon>
        <taxon>Papilioninae</taxon>
        <taxon>Iphiclides</taxon>
    </lineage>
</organism>
<feature type="non-terminal residue" evidence="2">
    <location>
        <position position="1"/>
    </location>
</feature>
<keyword evidence="1" id="KW-0732">Signal</keyword>
<dbReference type="Proteomes" id="UP000837857">
    <property type="component" value="Chromosome 21"/>
</dbReference>
<evidence type="ECO:0000313" key="3">
    <source>
        <dbReference type="Proteomes" id="UP000837857"/>
    </source>
</evidence>
<feature type="chain" id="PRO_5045393320" evidence="1">
    <location>
        <begin position="27"/>
        <end position="90"/>
    </location>
</feature>
<proteinExistence type="predicted"/>
<reference evidence="2" key="1">
    <citation type="submission" date="2022-03" db="EMBL/GenBank/DDBJ databases">
        <authorList>
            <person name="Martin H S."/>
        </authorList>
    </citation>
    <scope>NUCLEOTIDE SEQUENCE</scope>
</reference>
<protein>
    <submittedName>
        <fullName evidence="2">Uncharacterized protein</fullName>
    </submittedName>
</protein>
<gene>
    <name evidence="2" type="ORF">IPOD504_LOCUS8605</name>
</gene>
<sequence>MELSKVLYVWSFLSLLVLQCALEGYGEQSSFELPVQLVGFPFIIMAVRVTNFIKKLSYALSPGVGTQFRVFLFVLDKVKDCGGTLDPVEN</sequence>
<dbReference type="EMBL" id="OW152833">
    <property type="protein sequence ID" value="CAH2054383.1"/>
    <property type="molecule type" value="Genomic_DNA"/>
</dbReference>
<evidence type="ECO:0000256" key="1">
    <source>
        <dbReference type="SAM" id="SignalP"/>
    </source>
</evidence>
<name>A0ABN8IFS6_9NEOP</name>